<dbReference type="EMBL" id="AP024233">
    <property type="protein sequence ID" value="BCO07930.1"/>
    <property type="molecule type" value="Genomic_DNA"/>
</dbReference>
<evidence type="ECO:0000256" key="1">
    <source>
        <dbReference type="SAM" id="MobiDB-lite"/>
    </source>
</evidence>
<accession>A0A915XHD8</accession>
<feature type="region of interest" description="Disordered" evidence="1">
    <location>
        <begin position="471"/>
        <end position="495"/>
    </location>
</feature>
<sequence>MTDYHRLGIHPGLRQQDFRLIAYGGFGDGLNAYAHSMAWFNGHLYVATTRGNFPLMKARLPIALDPWPVECPEKPFDLDLRAEIWRYDPGTDTWERVFKSPVITGSHGKPIPRELGYRGMVVNEEENPPALYVATWSPAKGRGPVLLRTEDGRNFDISCEPGLIGLPVTTIRTLATFKGRLYTTPAGARGGNPNTSSHSIVYESRNPAAGQWEPVSDFGFGDIGNKTVFEMVGFGDYLYVGTFNLEGYQVWRTDAEGEPPYRWERIIEKGAYRGKHNQCVLSMYPFKGALYVGSAIQGGGIDRQNNIGPAPPELIRIHPDGSWDLIVGEERDTPDGHKYPLSGYLSGFDNFFNGYFWKMCAYDDWLYLSTFDWSIMIPYARRESWPQSFVNIVNELGERFIIDNHAGFDLFRSFDGENWIPVTTNGMGNPYNIGLRTMVASPAGLFLGTANPFGPKVMPLGGHKYVRNPRGDAKSFLGPEKYQPMKTRQGNEQRG</sequence>
<organism evidence="2 3">
    <name type="scientific">Desulfolithobacter dissulfuricans</name>
    <dbReference type="NCBI Taxonomy" id="2795293"/>
    <lineage>
        <taxon>Bacteria</taxon>
        <taxon>Pseudomonadati</taxon>
        <taxon>Thermodesulfobacteriota</taxon>
        <taxon>Desulfobulbia</taxon>
        <taxon>Desulfobulbales</taxon>
        <taxon>Desulfobulbaceae</taxon>
        <taxon>Desulfolithobacter</taxon>
    </lineage>
</organism>
<reference evidence="2" key="1">
    <citation type="submission" date="2020-12" db="EMBL/GenBank/DDBJ databases">
        <title>Desulfobium dissulfuricans gen. nov., sp. nov., a novel mesophilic, sulfate-reducing bacterium isolated from a deep-sea hydrothermal vent.</title>
        <authorList>
            <person name="Hashimoto Y."/>
            <person name="Tame A."/>
            <person name="Sawayama S."/>
            <person name="Miyazaki J."/>
            <person name="Takai K."/>
            <person name="Nakagawa S."/>
        </authorList>
    </citation>
    <scope>NUCLEOTIDE SEQUENCE</scope>
    <source>
        <strain evidence="2">GF1</strain>
    </source>
</reference>
<dbReference type="Proteomes" id="UP001063350">
    <property type="component" value="Chromosome"/>
</dbReference>
<gene>
    <name evidence="2" type="ORF">GF1_03060</name>
</gene>
<proteinExistence type="predicted"/>
<evidence type="ECO:0000313" key="2">
    <source>
        <dbReference type="EMBL" id="BCO07930.1"/>
    </source>
</evidence>
<protein>
    <submittedName>
        <fullName evidence="2">Uncharacterized protein</fullName>
    </submittedName>
</protein>
<evidence type="ECO:0000313" key="3">
    <source>
        <dbReference type="Proteomes" id="UP001063350"/>
    </source>
</evidence>
<dbReference type="KEGG" id="ddu:GF1_03060"/>
<name>A0A915XHD8_9BACT</name>
<dbReference type="RefSeq" id="WP_267927865.1">
    <property type="nucleotide sequence ID" value="NZ_AP024233.1"/>
</dbReference>
<keyword evidence="3" id="KW-1185">Reference proteome</keyword>
<dbReference type="AlphaFoldDB" id="A0A915XHD8"/>